<dbReference type="GO" id="GO:0000145">
    <property type="term" value="C:exocyst"/>
    <property type="evidence" value="ECO:0007669"/>
    <property type="project" value="TreeGrafter"/>
</dbReference>
<protein>
    <submittedName>
        <fullName evidence="9">Uncharacterized protein</fullName>
    </submittedName>
</protein>
<evidence type="ECO:0000259" key="7">
    <source>
        <dbReference type="Pfam" id="PF07393"/>
    </source>
</evidence>
<keyword evidence="3" id="KW-0268">Exocytosis</keyword>
<dbReference type="Pfam" id="PF07393">
    <property type="entry name" value="Sec10_HB"/>
    <property type="match status" value="1"/>
</dbReference>
<dbReference type="PANTHER" id="PTHR12100:SF0">
    <property type="entry name" value="EXOCYST COMPLEX COMPONENT 5"/>
    <property type="match status" value="1"/>
</dbReference>
<dbReference type="OrthoDB" id="125856at2759"/>
<dbReference type="InterPro" id="IPR048627">
    <property type="entry name" value="Sec10_HB"/>
</dbReference>
<feature type="domain" description="Exocyst complex component Sec10 N-terminal" evidence="8">
    <location>
        <begin position="56"/>
        <end position="167"/>
    </location>
</feature>
<evidence type="ECO:0000256" key="2">
    <source>
        <dbReference type="ARBA" id="ARBA00022448"/>
    </source>
</evidence>
<dbReference type="InterPro" id="IPR048625">
    <property type="entry name" value="Sec10_N"/>
</dbReference>
<dbReference type="Proteomes" id="UP000054107">
    <property type="component" value="Unassembled WGS sequence"/>
</dbReference>
<evidence type="ECO:0000259" key="8">
    <source>
        <dbReference type="Pfam" id="PF20667"/>
    </source>
</evidence>
<dbReference type="GO" id="GO:0006887">
    <property type="term" value="P:exocytosis"/>
    <property type="evidence" value="ECO:0007669"/>
    <property type="project" value="UniProtKB-KW"/>
</dbReference>
<sequence length="879" mass="99647">MAASNNPFYELSPDIKKLLAIETFRENVSTTDFIERISSGVIEQMDSKSTTAFDSKPFIRTFESVLEELHQLRTRVQHQCNELESSAQAAESEYKRNITDLHGAFDSVYRSYDSLESRIGDVGKTAIRIGEQLETIDKERSKASESRDIIEYFMEFQDGNTERLDSLRQGGEEGQLKTAIIGRRLSAVAKEVDNDTDAKFAIEKFCESFEKEILEEFDKAYEGNDPRGMAHCAKVLFEFNGGASCVQIYVNQHEFFMSNMKIEEIDQVRYSEDNADLSNPNVVPPEVDTSLVKLYDDIRITVRREASIISNVFPQPATLTALEIQDHIEVLLSRSQKCSHLAYLRTLASTHAETKRLIENLKFYCDKEVSLKDAADVNGLVTSASPDETLDRCMDDLFVPYTEGDRYLQKETESLSGLFGNIVSEFLSAMQRRKMTSTRNQSVLTRTLNQISSTSTAAILTPSGSSPSALNEIANQSTVNSTNPFEKKQPQQPQPQQQQYQQQQQYHQQASRTVDANTITVDDSGFTLLSPDAIMRILRIHAEAVIRCVELEDQQALVTSLGQIYNVLVDFVGHKYLNIAMDEILDDLSNVKEPELACFPVIKSATDITQLMQKHFESAMLPLIIGTPSTHRDLLSLKNSFMATIERKINVVLQKSIDGITYWLSELLSRQKKNDFKPKDEEGAMMSMGTLPCMQSVDFITRVYRAASQSLQGKNFEAFLRRVGNAFHSMLLEHFKKFNVTPTGGLLVTKDIAKYQEVIRMFKLPGLDERFEMLRQLGNIFVVKPEILKSILSEGYLARLDPSVLYPYLEKRIDFKTAKLDRLLGISIDENPPSKEEQSPVKNGKPQRRSLFVNDNEVLKDIMKNYTNNRDFLAAFNLS</sequence>
<accession>A0A0B7MSU6</accession>
<reference evidence="9 10" key="1">
    <citation type="submission" date="2014-09" db="EMBL/GenBank/DDBJ databases">
        <authorList>
            <person name="Ellenberger Sabrina"/>
        </authorList>
    </citation>
    <scope>NUCLEOTIDE SEQUENCE [LARGE SCALE GENOMIC DNA]</scope>
    <source>
        <strain evidence="9 10">CBS 412.66</strain>
    </source>
</reference>
<evidence type="ECO:0000313" key="9">
    <source>
        <dbReference type="EMBL" id="CEP09071.1"/>
    </source>
</evidence>
<dbReference type="GO" id="GO:0006893">
    <property type="term" value="P:Golgi to plasma membrane transport"/>
    <property type="evidence" value="ECO:0007669"/>
    <property type="project" value="TreeGrafter"/>
</dbReference>
<feature type="domain" description="Exocyst complex component Sec10-like alpha-helical bundle" evidence="7">
    <location>
        <begin position="178"/>
        <end position="822"/>
    </location>
</feature>
<feature type="region of interest" description="Disordered" evidence="6">
    <location>
        <begin position="477"/>
        <end position="511"/>
    </location>
</feature>
<dbReference type="InterPro" id="IPR009976">
    <property type="entry name" value="Sec10-like"/>
</dbReference>
<evidence type="ECO:0000256" key="5">
    <source>
        <dbReference type="SAM" id="Coils"/>
    </source>
</evidence>
<proteinExistence type="inferred from homology"/>
<evidence type="ECO:0000256" key="4">
    <source>
        <dbReference type="ARBA" id="ARBA00023054"/>
    </source>
</evidence>
<comment type="similarity">
    <text evidence="1">Belongs to the SEC10 family.</text>
</comment>
<evidence type="ECO:0000256" key="6">
    <source>
        <dbReference type="SAM" id="MobiDB-lite"/>
    </source>
</evidence>
<evidence type="ECO:0000256" key="1">
    <source>
        <dbReference type="ARBA" id="ARBA00006572"/>
    </source>
</evidence>
<keyword evidence="2" id="KW-0813">Transport</keyword>
<dbReference type="STRING" id="35722.A0A0B7MSU6"/>
<dbReference type="AlphaFoldDB" id="A0A0B7MSU6"/>
<feature type="coiled-coil region" evidence="5">
    <location>
        <begin position="66"/>
        <end position="93"/>
    </location>
</feature>
<dbReference type="EMBL" id="LN721083">
    <property type="protein sequence ID" value="CEP09071.1"/>
    <property type="molecule type" value="Genomic_DNA"/>
</dbReference>
<evidence type="ECO:0000313" key="10">
    <source>
        <dbReference type="Proteomes" id="UP000054107"/>
    </source>
</evidence>
<dbReference type="PANTHER" id="PTHR12100">
    <property type="entry name" value="SEC10"/>
    <property type="match status" value="1"/>
</dbReference>
<keyword evidence="10" id="KW-1185">Reference proteome</keyword>
<gene>
    <name evidence="9" type="primary">PARPA_02525.1 scaffold 4843</name>
</gene>
<name>A0A0B7MSU6_9FUNG</name>
<feature type="compositionally biased region" description="Low complexity" evidence="6">
    <location>
        <begin position="490"/>
        <end position="509"/>
    </location>
</feature>
<evidence type="ECO:0000256" key="3">
    <source>
        <dbReference type="ARBA" id="ARBA00022483"/>
    </source>
</evidence>
<keyword evidence="4 5" id="KW-0175">Coiled coil</keyword>
<dbReference type="Pfam" id="PF20667">
    <property type="entry name" value="Sec10_N"/>
    <property type="match status" value="1"/>
</dbReference>
<organism evidence="9 10">
    <name type="scientific">Parasitella parasitica</name>
    <dbReference type="NCBI Taxonomy" id="35722"/>
    <lineage>
        <taxon>Eukaryota</taxon>
        <taxon>Fungi</taxon>
        <taxon>Fungi incertae sedis</taxon>
        <taxon>Mucoromycota</taxon>
        <taxon>Mucoromycotina</taxon>
        <taxon>Mucoromycetes</taxon>
        <taxon>Mucorales</taxon>
        <taxon>Mucorineae</taxon>
        <taxon>Mucoraceae</taxon>
        <taxon>Parasitella</taxon>
    </lineage>
</organism>